<dbReference type="SUPFAM" id="SSF47616">
    <property type="entry name" value="GST C-terminal domain-like"/>
    <property type="match status" value="1"/>
</dbReference>
<evidence type="ECO:0000313" key="2">
    <source>
        <dbReference type="EMBL" id="GBP18463.1"/>
    </source>
</evidence>
<dbReference type="Gene3D" id="3.40.30.10">
    <property type="entry name" value="Glutaredoxin"/>
    <property type="match status" value="1"/>
</dbReference>
<dbReference type="Gene3D" id="1.20.1050.10">
    <property type="match status" value="2"/>
</dbReference>
<feature type="domain" description="GST N-terminal" evidence="1">
    <location>
        <begin position="107"/>
        <end position="218"/>
    </location>
</feature>
<dbReference type="EMBL" id="BGZK01000097">
    <property type="protein sequence ID" value="GBP18463.1"/>
    <property type="molecule type" value="Genomic_DNA"/>
</dbReference>
<dbReference type="SUPFAM" id="SSF52833">
    <property type="entry name" value="Thioredoxin-like"/>
    <property type="match status" value="1"/>
</dbReference>
<dbReference type="PANTHER" id="PTHR43969:SF8">
    <property type="entry name" value="GLUTATHIONE S TRANSFERASE E13, ISOFORM A-RELATED"/>
    <property type="match status" value="1"/>
</dbReference>
<dbReference type="PANTHER" id="PTHR43969">
    <property type="entry name" value="GLUTATHIONE S TRANSFERASE D10, ISOFORM A-RELATED"/>
    <property type="match status" value="1"/>
</dbReference>
<dbReference type="GO" id="GO:0004364">
    <property type="term" value="F:glutathione transferase activity"/>
    <property type="evidence" value="ECO:0007669"/>
    <property type="project" value="TreeGrafter"/>
</dbReference>
<dbReference type="InterPro" id="IPR036249">
    <property type="entry name" value="Thioredoxin-like_sf"/>
</dbReference>
<keyword evidence="3" id="KW-1185">Reference proteome</keyword>
<comment type="caution">
    <text evidence="2">The sequence shown here is derived from an EMBL/GenBank/DDBJ whole genome shotgun (WGS) entry which is preliminary data.</text>
</comment>
<evidence type="ECO:0000259" key="1">
    <source>
        <dbReference type="PROSITE" id="PS50404"/>
    </source>
</evidence>
<dbReference type="STRING" id="151549.A0A4C1TWN4"/>
<dbReference type="OrthoDB" id="5412539at2759"/>
<dbReference type="Pfam" id="PF13409">
    <property type="entry name" value="GST_N_2"/>
    <property type="match status" value="1"/>
</dbReference>
<gene>
    <name evidence="2" type="primary">GST1</name>
    <name evidence="2" type="ORF">EVAR_93868_1</name>
</gene>
<dbReference type="Proteomes" id="UP000299102">
    <property type="component" value="Unassembled WGS sequence"/>
</dbReference>
<reference evidence="2 3" key="1">
    <citation type="journal article" date="2019" name="Commun. Biol.">
        <title>The bagworm genome reveals a unique fibroin gene that provides high tensile strength.</title>
        <authorList>
            <person name="Kono N."/>
            <person name="Nakamura H."/>
            <person name="Ohtoshi R."/>
            <person name="Tomita M."/>
            <person name="Numata K."/>
            <person name="Arakawa K."/>
        </authorList>
    </citation>
    <scope>NUCLEOTIDE SEQUENCE [LARGE SCALE GENOMIC DNA]</scope>
</reference>
<dbReference type="AlphaFoldDB" id="A0A4C1TWN4"/>
<organism evidence="2 3">
    <name type="scientific">Eumeta variegata</name>
    <name type="common">Bagworm moth</name>
    <name type="synonym">Eumeta japonica</name>
    <dbReference type="NCBI Taxonomy" id="151549"/>
    <lineage>
        <taxon>Eukaryota</taxon>
        <taxon>Metazoa</taxon>
        <taxon>Ecdysozoa</taxon>
        <taxon>Arthropoda</taxon>
        <taxon>Hexapoda</taxon>
        <taxon>Insecta</taxon>
        <taxon>Pterygota</taxon>
        <taxon>Neoptera</taxon>
        <taxon>Endopterygota</taxon>
        <taxon>Lepidoptera</taxon>
        <taxon>Glossata</taxon>
        <taxon>Ditrysia</taxon>
        <taxon>Tineoidea</taxon>
        <taxon>Psychidae</taxon>
        <taxon>Oiketicinae</taxon>
        <taxon>Eumeta</taxon>
    </lineage>
</organism>
<evidence type="ECO:0000313" key="3">
    <source>
        <dbReference type="Proteomes" id="UP000299102"/>
    </source>
</evidence>
<dbReference type="InterPro" id="IPR036282">
    <property type="entry name" value="Glutathione-S-Trfase_C_sf"/>
</dbReference>
<accession>A0A4C1TWN4</accession>
<dbReference type="GO" id="GO:0006749">
    <property type="term" value="P:glutathione metabolic process"/>
    <property type="evidence" value="ECO:0007669"/>
    <property type="project" value="TreeGrafter"/>
</dbReference>
<keyword evidence="2" id="KW-0808">Transferase</keyword>
<dbReference type="InterPro" id="IPR004045">
    <property type="entry name" value="Glutathione_S-Trfase_N"/>
</dbReference>
<dbReference type="PROSITE" id="PS50404">
    <property type="entry name" value="GST_NTER"/>
    <property type="match status" value="1"/>
</dbReference>
<protein>
    <submittedName>
        <fullName evidence="2">Glutathione S-transferase 1</fullName>
    </submittedName>
</protein>
<proteinExistence type="predicted"/>
<sequence length="478" mass="54524">MYPHEPCLRRLVDEKLDFERTVLSSALHDAVDPIFSKGDKSIKRKSLKRIREAYDKMEDTVSKTNISSYVSILVGDHITVADLCCIATVSALNTILPIDFQRKDPEVAMKLYKNNMSPPSLAVVMTIQALGIKDVDYVDVDLSKGENLTEEFKKIINLFTNVSVSLRLDRESQMSTRFIRFLSINPLHTVPVLVDDDFIIWDSHAIAGYLISAYGSDESWYPRDPERRAVIDQRLHFDSGVLLPAFLEAEVRYSVPILEVHNALVNPLELQMFIGSGGRLLSGGSYVLGNFPNERSAAVFRCKRRLHCLATAHRLRERMGTTSCAHDPPAESSALSRASLGIQFLLATKHHARQLFYKWLAESKRRRINPSDEFCEGRPSTAVNQRNVDAVRRMVETDRHMTYHEIRASLDISMSQIQLNQSYRNIKGYPYRANTMSERNSLWRDCCIGRDARPAEETVEEYEKHVSYVTGEELQKCF</sequence>
<name>A0A4C1TWN4_EUMVA</name>